<dbReference type="InterPro" id="IPR003752">
    <property type="entry name" value="DiS_bond_form_DsbB/BdbC"/>
</dbReference>
<reference evidence="6 7" key="1">
    <citation type="journal article" date="2016" name="Appl. Environ. Microbiol.">
        <title>Whole genome relationships among Francisella bacteria of diverse origin define new species and provide specific regions for detection.</title>
        <authorList>
            <person name="Challacombe J.F."/>
            <person name="Petersen J.M."/>
            <person name="Gallegos-Graves V."/>
            <person name="Hodge D."/>
            <person name="Pillai S."/>
            <person name="Kuske C.R."/>
        </authorList>
    </citation>
    <scope>NUCLEOTIDE SEQUENCE [LARGE SCALE GENOMIC DNA]</scope>
    <source>
        <strain evidence="7">TX07-7310</strain>
    </source>
</reference>
<dbReference type="KEGG" id="frx:F7310_07625"/>
<evidence type="ECO:0000256" key="2">
    <source>
        <dbReference type="ARBA" id="ARBA00022692"/>
    </source>
</evidence>
<dbReference type="GO" id="GO:0016020">
    <property type="term" value="C:membrane"/>
    <property type="evidence" value="ECO:0007669"/>
    <property type="project" value="UniProtKB-SubCell"/>
</dbReference>
<feature type="transmembrane region" description="Helical" evidence="5">
    <location>
        <begin position="106"/>
        <end position="126"/>
    </location>
</feature>
<gene>
    <name evidence="6" type="ORF">F7310_07625</name>
</gene>
<feature type="transmembrane region" description="Helical" evidence="5">
    <location>
        <begin position="138"/>
        <end position="160"/>
    </location>
</feature>
<dbReference type="Proteomes" id="UP000184222">
    <property type="component" value="Chromosome"/>
</dbReference>
<dbReference type="OrthoDB" id="3711263at2"/>
<accession>A0A1L4BTQ0</accession>
<dbReference type="Pfam" id="PF02600">
    <property type="entry name" value="DsbB"/>
    <property type="match status" value="1"/>
</dbReference>
<keyword evidence="3 5" id="KW-1133">Transmembrane helix</keyword>
<dbReference type="GO" id="GO:0015035">
    <property type="term" value="F:protein-disulfide reductase activity"/>
    <property type="evidence" value="ECO:0007669"/>
    <property type="project" value="InterPro"/>
</dbReference>
<dbReference type="Gene3D" id="1.20.1550.10">
    <property type="entry name" value="DsbB-like"/>
    <property type="match status" value="1"/>
</dbReference>
<evidence type="ECO:0000256" key="3">
    <source>
        <dbReference type="ARBA" id="ARBA00022989"/>
    </source>
</evidence>
<proteinExistence type="predicted"/>
<organism evidence="6 7">
    <name type="scientific">Francisella uliginis</name>
    <dbReference type="NCBI Taxonomy" id="573570"/>
    <lineage>
        <taxon>Bacteria</taxon>
        <taxon>Pseudomonadati</taxon>
        <taxon>Pseudomonadota</taxon>
        <taxon>Gammaproteobacteria</taxon>
        <taxon>Thiotrichales</taxon>
        <taxon>Francisellaceae</taxon>
        <taxon>Francisella</taxon>
    </lineage>
</organism>
<keyword evidence="4 5" id="KW-0472">Membrane</keyword>
<dbReference type="RefSeq" id="WP_072712968.1">
    <property type="nucleotide sequence ID" value="NZ_CP016796.1"/>
</dbReference>
<keyword evidence="2 5" id="KW-0812">Transmembrane</keyword>
<evidence type="ECO:0000256" key="1">
    <source>
        <dbReference type="ARBA" id="ARBA00004141"/>
    </source>
</evidence>
<evidence type="ECO:0000256" key="4">
    <source>
        <dbReference type="ARBA" id="ARBA00023136"/>
    </source>
</evidence>
<sequence>MKQDILDFFDSSALVGISIILIMAFYYQIFSQELPCALCVFQRMALSLISFGLILNLIHGNKYKHYIFVILAALLNAAMATTQILLHIVPGTGSYGDAIFSLHMYTWNFIVSIIFILYAIVCSLATPNQNRIKKNISIISKIAITLIILLTLANTINVFIECGPHLCPSDPTSYWLFDLFAK</sequence>
<feature type="transmembrane region" description="Helical" evidence="5">
    <location>
        <begin position="66"/>
        <end position="86"/>
    </location>
</feature>
<keyword evidence="7" id="KW-1185">Reference proteome</keyword>
<protein>
    <submittedName>
        <fullName evidence="6">Disulfide bond formation protein DsbB</fullName>
    </submittedName>
</protein>
<feature type="transmembrane region" description="Helical" evidence="5">
    <location>
        <begin position="41"/>
        <end position="59"/>
    </location>
</feature>
<dbReference type="AlphaFoldDB" id="A0A1L4BTQ0"/>
<dbReference type="STRING" id="573570.F7310_07625"/>
<feature type="transmembrane region" description="Helical" evidence="5">
    <location>
        <begin position="12"/>
        <end position="29"/>
    </location>
</feature>
<dbReference type="SUPFAM" id="SSF158442">
    <property type="entry name" value="DsbB-like"/>
    <property type="match status" value="1"/>
</dbReference>
<comment type="subcellular location">
    <subcellularLocation>
        <location evidence="1">Membrane</location>
        <topology evidence="1">Multi-pass membrane protein</topology>
    </subcellularLocation>
</comment>
<dbReference type="InterPro" id="IPR023380">
    <property type="entry name" value="DsbB-like_sf"/>
</dbReference>
<evidence type="ECO:0000313" key="6">
    <source>
        <dbReference type="EMBL" id="API87236.1"/>
    </source>
</evidence>
<evidence type="ECO:0000313" key="7">
    <source>
        <dbReference type="Proteomes" id="UP000184222"/>
    </source>
</evidence>
<name>A0A1L4BTQ0_9GAMM</name>
<dbReference type="EMBL" id="CP016796">
    <property type="protein sequence ID" value="API87236.1"/>
    <property type="molecule type" value="Genomic_DNA"/>
</dbReference>
<dbReference type="GO" id="GO:0006457">
    <property type="term" value="P:protein folding"/>
    <property type="evidence" value="ECO:0007669"/>
    <property type="project" value="InterPro"/>
</dbReference>
<evidence type="ECO:0000256" key="5">
    <source>
        <dbReference type="SAM" id="Phobius"/>
    </source>
</evidence>